<dbReference type="Proteomes" id="UP001220478">
    <property type="component" value="Chromosome"/>
</dbReference>
<evidence type="ECO:0000313" key="9">
    <source>
        <dbReference type="EMBL" id="WEG35149.1"/>
    </source>
</evidence>
<evidence type="ECO:0000256" key="2">
    <source>
        <dbReference type="ARBA" id="ARBA00022723"/>
    </source>
</evidence>
<dbReference type="NCBIfam" id="TIGR00042">
    <property type="entry name" value="RdgB/HAM1 family non-canonical purine NTP pyrophosphatase"/>
    <property type="match status" value="1"/>
</dbReference>
<feature type="binding site" evidence="7">
    <location>
        <begin position="156"/>
        <end position="159"/>
    </location>
    <ligand>
        <name>substrate</name>
    </ligand>
</feature>
<gene>
    <name evidence="9" type="primary">rdgB</name>
    <name evidence="9" type="ORF">PYS61_04215</name>
</gene>
<dbReference type="InterPro" id="IPR020922">
    <property type="entry name" value="dITP/XTP_pyrophosphatase"/>
</dbReference>
<dbReference type="InterPro" id="IPR002637">
    <property type="entry name" value="RdgB/HAM1"/>
</dbReference>
<feature type="binding site" evidence="7">
    <location>
        <position position="72"/>
    </location>
    <ligand>
        <name>substrate</name>
    </ligand>
</feature>
<sequence>MEKLIIATTNQGKLREFRDLLQDLDLEILSLADLNYMENVNETGTTFAENAQIKAANIFRFYPESFALADDSGLCITALDNRPGIYSARFGGENTPYRQKFNLIWQELAARQVPPNKWQAHFTCNLCLICPWGDVYHYEREFHGQIIAEARGEDGFGYDPIFYLPEYGKTAAQLPLALKDKISHRALAMKALLADLPHILNKR</sequence>
<feature type="binding site" evidence="7">
    <location>
        <position position="179"/>
    </location>
    <ligand>
        <name>substrate</name>
    </ligand>
</feature>
<comment type="catalytic activity">
    <reaction evidence="7">
        <text>XTP + H2O = XMP + diphosphate + H(+)</text>
        <dbReference type="Rhea" id="RHEA:28610"/>
        <dbReference type="ChEBI" id="CHEBI:15377"/>
        <dbReference type="ChEBI" id="CHEBI:15378"/>
        <dbReference type="ChEBI" id="CHEBI:33019"/>
        <dbReference type="ChEBI" id="CHEBI:57464"/>
        <dbReference type="ChEBI" id="CHEBI:61314"/>
        <dbReference type="EC" id="3.6.1.66"/>
    </reaction>
</comment>
<keyword evidence="5 7" id="KW-0460">Magnesium</keyword>
<dbReference type="EC" id="3.6.1.66" evidence="7"/>
<protein>
    <recommendedName>
        <fullName evidence="7">dITP/XTP pyrophosphatase</fullName>
        <ecNumber evidence="7">3.6.1.66</ecNumber>
    </recommendedName>
    <alternativeName>
        <fullName evidence="7">Non-canonical purine NTP pyrophosphatase</fullName>
    </alternativeName>
    <alternativeName>
        <fullName evidence="7">Non-standard purine NTP pyrophosphatase</fullName>
    </alternativeName>
    <alternativeName>
        <fullName evidence="7">Nucleoside-triphosphate diphosphatase</fullName>
    </alternativeName>
    <alternativeName>
        <fullName evidence="7">Nucleoside-triphosphate pyrophosphatase</fullName>
        <shortName evidence="7">NTPase</shortName>
    </alternativeName>
</protein>
<comment type="similarity">
    <text evidence="1 7 8">Belongs to the HAM1 NTPase family.</text>
</comment>
<comment type="caution">
    <text evidence="7">Lacks conserved residue(s) required for the propagation of feature annotation.</text>
</comment>
<organism evidence="9 10">
    <name type="scientific">Amygdalobacter indicium</name>
    <dbReference type="NCBI Taxonomy" id="3029272"/>
    <lineage>
        <taxon>Bacteria</taxon>
        <taxon>Bacillati</taxon>
        <taxon>Bacillota</taxon>
        <taxon>Clostridia</taxon>
        <taxon>Eubacteriales</taxon>
        <taxon>Oscillospiraceae</taxon>
        <taxon>Amygdalobacter</taxon>
    </lineage>
</organism>
<reference evidence="9 10" key="1">
    <citation type="submission" date="2023-02" db="EMBL/GenBank/DDBJ databases">
        <title>Novel Oscillospiraceae bacterial genomes.</title>
        <authorList>
            <person name="Srinivasan S."/>
            <person name="Austin M.N."/>
            <person name="Fiedler T.L."/>
            <person name="Strenk S.M."/>
            <person name="Agnew K.J."/>
            <person name="Nagana Gowda G.A."/>
            <person name="Raftery D."/>
            <person name="Beamer M.A."/>
            <person name="Achilles S.L."/>
            <person name="Wiesenfeld H.C."/>
            <person name="Fredricks D.N."/>
            <person name="Hillier S.L."/>
        </authorList>
    </citation>
    <scope>NUCLEOTIDE SEQUENCE [LARGE SCALE GENOMIC DNA]</scope>
    <source>
        <strain evidence="9 10">CHIC02 1186E3-8</strain>
    </source>
</reference>
<comment type="subunit">
    <text evidence="7">Homodimer.</text>
</comment>
<dbReference type="HAMAP" id="MF_01405">
    <property type="entry name" value="Non_canon_purine_NTPase"/>
    <property type="match status" value="1"/>
</dbReference>
<dbReference type="CDD" id="cd00515">
    <property type="entry name" value="HAM1"/>
    <property type="match status" value="1"/>
</dbReference>
<keyword evidence="3 7" id="KW-0547">Nucleotide-binding</keyword>
<keyword evidence="10" id="KW-1185">Reference proteome</keyword>
<evidence type="ECO:0000256" key="6">
    <source>
        <dbReference type="ARBA" id="ARBA00023080"/>
    </source>
</evidence>
<evidence type="ECO:0000313" key="10">
    <source>
        <dbReference type="Proteomes" id="UP001220478"/>
    </source>
</evidence>
<evidence type="ECO:0000256" key="3">
    <source>
        <dbReference type="ARBA" id="ARBA00022741"/>
    </source>
</evidence>
<evidence type="ECO:0000256" key="4">
    <source>
        <dbReference type="ARBA" id="ARBA00022801"/>
    </source>
</evidence>
<dbReference type="Gene3D" id="3.90.950.10">
    <property type="match status" value="1"/>
</dbReference>
<comment type="catalytic activity">
    <reaction evidence="7">
        <text>ITP + H2O = IMP + diphosphate + H(+)</text>
        <dbReference type="Rhea" id="RHEA:29399"/>
        <dbReference type="ChEBI" id="CHEBI:15377"/>
        <dbReference type="ChEBI" id="CHEBI:15378"/>
        <dbReference type="ChEBI" id="CHEBI:33019"/>
        <dbReference type="ChEBI" id="CHEBI:58053"/>
        <dbReference type="ChEBI" id="CHEBI:61402"/>
        <dbReference type="EC" id="3.6.1.66"/>
    </reaction>
</comment>
<dbReference type="EMBL" id="CP118868">
    <property type="protein sequence ID" value="WEG35149.1"/>
    <property type="molecule type" value="Genomic_DNA"/>
</dbReference>
<comment type="catalytic activity">
    <reaction evidence="7">
        <text>dITP + H2O = dIMP + diphosphate + H(+)</text>
        <dbReference type="Rhea" id="RHEA:28342"/>
        <dbReference type="ChEBI" id="CHEBI:15377"/>
        <dbReference type="ChEBI" id="CHEBI:15378"/>
        <dbReference type="ChEBI" id="CHEBI:33019"/>
        <dbReference type="ChEBI" id="CHEBI:61194"/>
        <dbReference type="ChEBI" id="CHEBI:61382"/>
        <dbReference type="EC" id="3.6.1.66"/>
    </reaction>
</comment>
<evidence type="ECO:0000256" key="1">
    <source>
        <dbReference type="ARBA" id="ARBA00008023"/>
    </source>
</evidence>
<dbReference type="RefSeq" id="WP_315571193.1">
    <property type="nucleotide sequence ID" value="NZ_CP118868.1"/>
</dbReference>
<evidence type="ECO:0000256" key="5">
    <source>
        <dbReference type="ARBA" id="ARBA00022842"/>
    </source>
</evidence>
<dbReference type="PANTHER" id="PTHR11067">
    <property type="entry name" value="INOSINE TRIPHOSPHATE PYROPHOSPHATASE/HAM1 PROTEIN"/>
    <property type="match status" value="1"/>
</dbReference>
<keyword evidence="6 7" id="KW-0546">Nucleotide metabolism</keyword>
<keyword evidence="2 7" id="KW-0479">Metal-binding</keyword>
<feature type="binding site" evidence="7">
    <location>
        <position position="71"/>
    </location>
    <ligand>
        <name>Mg(2+)</name>
        <dbReference type="ChEBI" id="CHEBI:18420"/>
    </ligand>
</feature>
<comment type="cofactor">
    <cofactor evidence="7">
        <name>Mg(2+)</name>
        <dbReference type="ChEBI" id="CHEBI:18420"/>
    </cofactor>
    <text evidence="7">Binds 1 Mg(2+) ion per subunit.</text>
</comment>
<feature type="binding site" evidence="7">
    <location>
        <begin position="8"/>
        <end position="13"/>
    </location>
    <ligand>
        <name>substrate</name>
    </ligand>
</feature>
<dbReference type="PANTHER" id="PTHR11067:SF9">
    <property type="entry name" value="INOSINE TRIPHOSPHATE PYROPHOSPHATASE"/>
    <property type="match status" value="1"/>
</dbReference>
<dbReference type="Pfam" id="PF01725">
    <property type="entry name" value="Ham1p_like"/>
    <property type="match status" value="1"/>
</dbReference>
<accession>A0ABY8C5D8</accession>
<name>A0ABY8C5D8_9FIRM</name>
<feature type="active site" description="Proton acceptor" evidence="7">
    <location>
        <position position="71"/>
    </location>
</feature>
<feature type="binding site" evidence="7">
    <location>
        <begin position="184"/>
        <end position="185"/>
    </location>
    <ligand>
        <name>substrate</name>
    </ligand>
</feature>
<comment type="function">
    <text evidence="7">Pyrophosphatase that catalyzes the hydrolysis of nucleoside triphosphates to their monophosphate derivatives, with a high preference for the non-canonical purine nucleotides XTP (xanthosine triphosphate), dITP (deoxyinosine triphosphate) and ITP. Seems to function as a house-cleaning enzyme that removes non-canonical purine nucleotides from the nucleotide pool, thus preventing their incorporation into DNA/RNA and avoiding chromosomal lesions.</text>
</comment>
<evidence type="ECO:0000256" key="7">
    <source>
        <dbReference type="HAMAP-Rule" id="MF_01405"/>
    </source>
</evidence>
<dbReference type="InterPro" id="IPR029001">
    <property type="entry name" value="ITPase-like_fam"/>
</dbReference>
<proteinExistence type="inferred from homology"/>
<keyword evidence="4 7" id="KW-0378">Hydrolase</keyword>
<evidence type="ECO:0000256" key="8">
    <source>
        <dbReference type="RuleBase" id="RU003781"/>
    </source>
</evidence>
<dbReference type="SUPFAM" id="SSF52972">
    <property type="entry name" value="ITPase-like"/>
    <property type="match status" value="1"/>
</dbReference>